<protein>
    <submittedName>
        <fullName evidence="1">Uncharacterized protein</fullName>
    </submittedName>
</protein>
<sequence length="183" mass="21572">MIWSVRNMAHVDFKALRGTQTVYKPGKNDSKFFKSSRQAQLDRNWENLNIKIDKREVIYTTNQYTVAAIITKHFITQAMRDKLSNETDWLDLKEDHVMLLKRIKTFMTIMDEDVLPKGCHCPVVQHLSLHWWMMTWQNLCRQPSATSLVVQVNHLVPIPVQAQKNLFILTKDAWWTQSNFALE</sequence>
<comment type="caution">
    <text evidence="1">The sequence shown here is derived from an EMBL/GenBank/DDBJ whole genome shotgun (WGS) entry which is preliminary data.</text>
</comment>
<gene>
    <name evidence="1" type="ORF">CYCCA115_LOCUS12896</name>
</gene>
<dbReference type="AlphaFoldDB" id="A0AAD2FRS0"/>
<keyword evidence="2" id="KW-1185">Reference proteome</keyword>
<proteinExistence type="predicted"/>
<name>A0AAD2FRS0_9STRA</name>
<evidence type="ECO:0000313" key="2">
    <source>
        <dbReference type="Proteomes" id="UP001295423"/>
    </source>
</evidence>
<accession>A0AAD2FRS0</accession>
<reference evidence="1" key="1">
    <citation type="submission" date="2023-08" db="EMBL/GenBank/DDBJ databases">
        <authorList>
            <person name="Audoor S."/>
            <person name="Bilcke G."/>
        </authorList>
    </citation>
    <scope>NUCLEOTIDE SEQUENCE</scope>
</reference>
<organism evidence="1 2">
    <name type="scientific">Cylindrotheca closterium</name>
    <dbReference type="NCBI Taxonomy" id="2856"/>
    <lineage>
        <taxon>Eukaryota</taxon>
        <taxon>Sar</taxon>
        <taxon>Stramenopiles</taxon>
        <taxon>Ochrophyta</taxon>
        <taxon>Bacillariophyta</taxon>
        <taxon>Bacillariophyceae</taxon>
        <taxon>Bacillariophycidae</taxon>
        <taxon>Bacillariales</taxon>
        <taxon>Bacillariaceae</taxon>
        <taxon>Cylindrotheca</taxon>
    </lineage>
</organism>
<evidence type="ECO:0000313" key="1">
    <source>
        <dbReference type="EMBL" id="CAJ1951076.1"/>
    </source>
</evidence>
<dbReference type="Proteomes" id="UP001295423">
    <property type="component" value="Unassembled WGS sequence"/>
</dbReference>
<dbReference type="EMBL" id="CAKOGP040001779">
    <property type="protein sequence ID" value="CAJ1951076.1"/>
    <property type="molecule type" value="Genomic_DNA"/>
</dbReference>